<feature type="compositionally biased region" description="Basic and acidic residues" evidence="1">
    <location>
        <begin position="117"/>
        <end position="137"/>
    </location>
</feature>
<protein>
    <submittedName>
        <fullName evidence="2">Uncharacterized protein</fullName>
    </submittedName>
</protein>
<accession>A0A6A5YJS7</accession>
<reference evidence="2" key="1">
    <citation type="journal article" date="2020" name="Stud. Mycol.">
        <title>101 Dothideomycetes genomes: a test case for predicting lifestyles and emergence of pathogens.</title>
        <authorList>
            <person name="Haridas S."/>
            <person name="Albert R."/>
            <person name="Binder M."/>
            <person name="Bloem J."/>
            <person name="Labutti K."/>
            <person name="Salamov A."/>
            <person name="Andreopoulos B."/>
            <person name="Baker S."/>
            <person name="Barry K."/>
            <person name="Bills G."/>
            <person name="Bluhm B."/>
            <person name="Cannon C."/>
            <person name="Castanera R."/>
            <person name="Culley D."/>
            <person name="Daum C."/>
            <person name="Ezra D."/>
            <person name="Gonzalez J."/>
            <person name="Henrissat B."/>
            <person name="Kuo A."/>
            <person name="Liang C."/>
            <person name="Lipzen A."/>
            <person name="Lutzoni F."/>
            <person name="Magnuson J."/>
            <person name="Mondo S."/>
            <person name="Nolan M."/>
            <person name="Ohm R."/>
            <person name="Pangilinan J."/>
            <person name="Park H.-J."/>
            <person name="Ramirez L."/>
            <person name="Alfaro M."/>
            <person name="Sun H."/>
            <person name="Tritt A."/>
            <person name="Yoshinaga Y."/>
            <person name="Zwiers L.-H."/>
            <person name="Turgeon B."/>
            <person name="Goodwin S."/>
            <person name="Spatafora J."/>
            <person name="Crous P."/>
            <person name="Grigoriev I."/>
        </authorList>
    </citation>
    <scope>NUCLEOTIDE SEQUENCE</scope>
    <source>
        <strain evidence="2">CBS 627.86</strain>
    </source>
</reference>
<sequence>MPLHSKTVRGTLGNPKTQEAIRDGKKPDQIGDPTSISSEKDDSVPLDSLPDYSANKELKNPDGKKEELPHSKRVRGTLAHSGGSEVNKSMLGDPTSLKAETSEGDGDRGAGSGGDEGGMKRAAEMRGEYEGKEKSKL</sequence>
<keyword evidence="3" id="KW-1185">Reference proteome</keyword>
<dbReference type="EMBL" id="ML977362">
    <property type="protein sequence ID" value="KAF2106461.1"/>
    <property type="molecule type" value="Genomic_DNA"/>
</dbReference>
<feature type="compositionally biased region" description="Basic and acidic residues" evidence="1">
    <location>
        <begin position="19"/>
        <end position="29"/>
    </location>
</feature>
<evidence type="ECO:0000313" key="2">
    <source>
        <dbReference type="EMBL" id="KAF2106461.1"/>
    </source>
</evidence>
<dbReference type="AlphaFoldDB" id="A0A6A5YJS7"/>
<name>A0A6A5YJS7_9PLEO</name>
<feature type="compositionally biased region" description="Basic and acidic residues" evidence="1">
    <location>
        <begin position="54"/>
        <end position="70"/>
    </location>
</feature>
<proteinExistence type="predicted"/>
<evidence type="ECO:0000256" key="1">
    <source>
        <dbReference type="SAM" id="MobiDB-lite"/>
    </source>
</evidence>
<evidence type="ECO:0000313" key="3">
    <source>
        <dbReference type="Proteomes" id="UP000799770"/>
    </source>
</evidence>
<dbReference type="Proteomes" id="UP000799770">
    <property type="component" value="Unassembled WGS sequence"/>
</dbReference>
<dbReference type="OrthoDB" id="5234213at2759"/>
<gene>
    <name evidence="2" type="ORF">BDV96DRAFT_507731</name>
</gene>
<feature type="region of interest" description="Disordered" evidence="1">
    <location>
        <begin position="1"/>
        <end position="137"/>
    </location>
</feature>
<organism evidence="2 3">
    <name type="scientific">Lophiotrema nucula</name>
    <dbReference type="NCBI Taxonomy" id="690887"/>
    <lineage>
        <taxon>Eukaryota</taxon>
        <taxon>Fungi</taxon>
        <taxon>Dikarya</taxon>
        <taxon>Ascomycota</taxon>
        <taxon>Pezizomycotina</taxon>
        <taxon>Dothideomycetes</taxon>
        <taxon>Pleosporomycetidae</taxon>
        <taxon>Pleosporales</taxon>
        <taxon>Lophiotremataceae</taxon>
        <taxon>Lophiotrema</taxon>
    </lineage>
</organism>